<proteinExistence type="predicted"/>
<gene>
    <name evidence="2" type="ORF">THAOC_21619</name>
</gene>
<organism evidence="2 3">
    <name type="scientific">Thalassiosira oceanica</name>
    <name type="common">Marine diatom</name>
    <dbReference type="NCBI Taxonomy" id="159749"/>
    <lineage>
        <taxon>Eukaryota</taxon>
        <taxon>Sar</taxon>
        <taxon>Stramenopiles</taxon>
        <taxon>Ochrophyta</taxon>
        <taxon>Bacillariophyta</taxon>
        <taxon>Coscinodiscophyceae</taxon>
        <taxon>Thalassiosirophycidae</taxon>
        <taxon>Thalassiosirales</taxon>
        <taxon>Thalassiosiraceae</taxon>
        <taxon>Thalassiosira</taxon>
    </lineage>
</organism>
<comment type="caution">
    <text evidence="2">The sequence shown here is derived from an EMBL/GenBank/DDBJ whole genome shotgun (WGS) entry which is preliminary data.</text>
</comment>
<dbReference type="AlphaFoldDB" id="K0SIF1"/>
<reference evidence="2 3" key="1">
    <citation type="journal article" date="2012" name="Genome Biol.">
        <title>Genome and low-iron response of an oceanic diatom adapted to chronic iron limitation.</title>
        <authorList>
            <person name="Lommer M."/>
            <person name="Specht M."/>
            <person name="Roy A.S."/>
            <person name="Kraemer L."/>
            <person name="Andreson R."/>
            <person name="Gutowska M.A."/>
            <person name="Wolf J."/>
            <person name="Bergner S.V."/>
            <person name="Schilhabel M.B."/>
            <person name="Klostermeier U.C."/>
            <person name="Beiko R.G."/>
            <person name="Rosenstiel P."/>
            <person name="Hippler M."/>
            <person name="Laroche J."/>
        </authorList>
    </citation>
    <scope>NUCLEOTIDE SEQUENCE [LARGE SCALE GENOMIC DNA]</scope>
    <source>
        <strain evidence="2 3">CCMP1005</strain>
    </source>
</reference>
<keyword evidence="3" id="KW-1185">Reference proteome</keyword>
<sequence length="388" mass="42896">MERTHGAIKRHRVSTIESALAMANVDIVSQLATFLNADDLCQVKATCKALGSSETPSSNGLSTVDESVKRIYESASGEEKALLPRRHGESWIELYHHLQMLRARLTFNQLVGIYVEYKGGNKSSVQGKKVDEAHGYSQAICGNHVMRAGKHWATFKSSSSFDCYRSVGVIRPLPGWAKRGHRWFNPGALDFLQDLQHGRTDRWEGDVHLFQFNMRFKFCFWSDWEGDGGTDRKGCQGFNEDWLTLGMLLDLGDGTLSLYQDGRRLGTLKDGLAGEYCWLAGFYSSARRRQRAKASGSVDRQRASEGAALARGQTHRPSAASLQSPARAVPKPTLNEIAPPYPEPDDDEPLSRCLALQSATAASRITPFELGTLSERLGTPGHPIKGDP</sequence>
<name>K0SIF1_THAOC</name>
<dbReference type="Proteomes" id="UP000266841">
    <property type="component" value="Unassembled WGS sequence"/>
</dbReference>
<evidence type="ECO:0000256" key="1">
    <source>
        <dbReference type="SAM" id="MobiDB-lite"/>
    </source>
</evidence>
<dbReference type="EMBL" id="AGNL01025714">
    <property type="protein sequence ID" value="EJK58272.1"/>
    <property type="molecule type" value="Genomic_DNA"/>
</dbReference>
<protein>
    <submittedName>
        <fullName evidence="2">Uncharacterized protein</fullName>
    </submittedName>
</protein>
<evidence type="ECO:0000313" key="3">
    <source>
        <dbReference type="Proteomes" id="UP000266841"/>
    </source>
</evidence>
<feature type="region of interest" description="Disordered" evidence="1">
    <location>
        <begin position="293"/>
        <end position="388"/>
    </location>
</feature>
<accession>K0SIF1</accession>
<evidence type="ECO:0000313" key="2">
    <source>
        <dbReference type="EMBL" id="EJK58272.1"/>
    </source>
</evidence>